<dbReference type="InterPro" id="IPR001708">
    <property type="entry name" value="YidC/ALB3/OXA1/COX18"/>
</dbReference>
<keyword evidence="9" id="KW-1185">Reference proteome</keyword>
<evidence type="ECO:0000256" key="6">
    <source>
        <dbReference type="SAM" id="Phobius"/>
    </source>
</evidence>
<dbReference type="Proteomes" id="UP000195573">
    <property type="component" value="Plasmid unnamed1"/>
</dbReference>
<evidence type="ECO:0000313" key="9">
    <source>
        <dbReference type="Proteomes" id="UP000195573"/>
    </source>
</evidence>
<protein>
    <recommendedName>
        <fullName evidence="7">Membrane insertase YidC/Oxa/ALB C-terminal domain-containing protein</fullName>
    </recommendedName>
</protein>
<proteinExistence type="inferred from homology"/>
<name>A0ABM6KQT9_9BACI</name>
<keyword evidence="3 6" id="KW-1133">Transmembrane helix</keyword>
<keyword evidence="8" id="KW-0614">Plasmid</keyword>
<organism evidence="8 9">
    <name type="scientific">Sutcliffiella horikoshii</name>
    <dbReference type="NCBI Taxonomy" id="79883"/>
    <lineage>
        <taxon>Bacteria</taxon>
        <taxon>Bacillati</taxon>
        <taxon>Bacillota</taxon>
        <taxon>Bacilli</taxon>
        <taxon>Bacillales</taxon>
        <taxon>Bacillaceae</taxon>
        <taxon>Sutcliffiella</taxon>
    </lineage>
</organism>
<feature type="domain" description="Membrane insertase YidC/Oxa/ALB C-terminal" evidence="7">
    <location>
        <begin position="40"/>
        <end position="195"/>
    </location>
</feature>
<dbReference type="PANTHER" id="PTHR12428:SF65">
    <property type="entry name" value="CYTOCHROME C OXIDASE ASSEMBLY PROTEIN COX18, MITOCHONDRIAL"/>
    <property type="match status" value="1"/>
</dbReference>
<evidence type="ECO:0000313" key="8">
    <source>
        <dbReference type="EMBL" id="ART78716.1"/>
    </source>
</evidence>
<feature type="transmembrane region" description="Helical" evidence="6">
    <location>
        <begin position="40"/>
        <end position="60"/>
    </location>
</feature>
<dbReference type="EMBL" id="CP020881">
    <property type="protein sequence ID" value="ART78716.1"/>
    <property type="molecule type" value="Genomic_DNA"/>
</dbReference>
<dbReference type="RefSeq" id="WP_088020430.1">
    <property type="nucleotide sequence ID" value="NZ_CP020881.1"/>
</dbReference>
<feature type="transmembrane region" description="Helical" evidence="6">
    <location>
        <begin position="156"/>
        <end position="175"/>
    </location>
</feature>
<feature type="transmembrane region" description="Helical" evidence="6">
    <location>
        <begin position="9"/>
        <end position="34"/>
    </location>
</feature>
<accession>A0ABM6KQT9</accession>
<dbReference type="Pfam" id="PF02096">
    <property type="entry name" value="60KD_IMP"/>
    <property type="match status" value="1"/>
</dbReference>
<sequence>MKKIPLKNLLILTIIMFSVFFLKDLFLFFMELLVIPLKNYGLTIIVITLFIKLAITPLTFKDDVSNKKKVLLKNKFEKLEQKYRLNLKDEKLSTDIKEEINSLKNYYHINSFSLTGCLSLIFQLVVFYSWYRTISDASNIHEEKFMWLTLGNPDKYYVFPIVFFVLTIISFYISGIINNWKIWLVCLILSVLICYLGSILMGGYCYIYPLISSLVL</sequence>
<keyword evidence="4 6" id="KW-0472">Membrane</keyword>
<feature type="transmembrane region" description="Helical" evidence="6">
    <location>
        <begin position="112"/>
        <end position="131"/>
    </location>
</feature>
<gene>
    <name evidence="8" type="ORF">B4U37_21635</name>
</gene>
<comment type="subcellular location">
    <subcellularLocation>
        <location evidence="1 5">Membrane</location>
        <topology evidence="1 5">Multi-pass membrane protein</topology>
    </subcellularLocation>
</comment>
<reference evidence="8 9" key="1">
    <citation type="submission" date="2017-04" db="EMBL/GenBank/DDBJ databases">
        <title>Complete Genome Sequence of the Bacillus horikoshii 20a strain from Cuatro Cienegas, Coahuila, Mexico.</title>
        <authorList>
            <person name="Zarza E."/>
            <person name="Alcaraz L.D."/>
            <person name="Aguilar-Salinas B."/>
            <person name="Islas A."/>
            <person name="Olmedo-Alvarez G."/>
        </authorList>
    </citation>
    <scope>NUCLEOTIDE SEQUENCE [LARGE SCALE GENOMIC DNA]</scope>
    <source>
        <strain evidence="8 9">20a</strain>
        <plasmid evidence="8 9">unnamed1</plasmid>
    </source>
</reference>
<dbReference type="PANTHER" id="PTHR12428">
    <property type="entry name" value="OXA1"/>
    <property type="match status" value="1"/>
</dbReference>
<evidence type="ECO:0000256" key="4">
    <source>
        <dbReference type="ARBA" id="ARBA00023136"/>
    </source>
</evidence>
<evidence type="ECO:0000256" key="3">
    <source>
        <dbReference type="ARBA" id="ARBA00022989"/>
    </source>
</evidence>
<feature type="transmembrane region" description="Helical" evidence="6">
    <location>
        <begin position="182"/>
        <end position="211"/>
    </location>
</feature>
<evidence type="ECO:0000259" key="7">
    <source>
        <dbReference type="Pfam" id="PF02096"/>
    </source>
</evidence>
<evidence type="ECO:0000256" key="5">
    <source>
        <dbReference type="RuleBase" id="RU003945"/>
    </source>
</evidence>
<dbReference type="GeneID" id="96741005"/>
<evidence type="ECO:0000256" key="1">
    <source>
        <dbReference type="ARBA" id="ARBA00004141"/>
    </source>
</evidence>
<evidence type="ECO:0000256" key="2">
    <source>
        <dbReference type="ARBA" id="ARBA00022692"/>
    </source>
</evidence>
<keyword evidence="2 5" id="KW-0812">Transmembrane</keyword>
<geneLocation type="plasmid" evidence="8 9">
    <name>unnamed1</name>
</geneLocation>
<dbReference type="InterPro" id="IPR028055">
    <property type="entry name" value="YidC/Oxa/ALB_C"/>
</dbReference>
<comment type="similarity">
    <text evidence="5">Belongs to the OXA1/ALB3/YidC family.</text>
</comment>